<dbReference type="InterPro" id="IPR008280">
    <property type="entry name" value="Tub_FtsZ_C"/>
</dbReference>
<dbReference type="InterPro" id="IPR023123">
    <property type="entry name" value="Tubulin_C"/>
</dbReference>
<dbReference type="Gene3D" id="3.40.50.1440">
    <property type="entry name" value="Tubulin/FtsZ, GTPase domain"/>
    <property type="match status" value="1"/>
</dbReference>
<evidence type="ECO:0000256" key="1">
    <source>
        <dbReference type="ARBA" id="ARBA00004267"/>
    </source>
</evidence>
<evidence type="ECO:0000313" key="10">
    <source>
        <dbReference type="EMBL" id="VDD77358.1"/>
    </source>
</evidence>
<accession>A0A3P6HG01</accession>
<dbReference type="SMART" id="SM00864">
    <property type="entry name" value="Tubulin"/>
    <property type="match status" value="1"/>
</dbReference>
<dbReference type="SUPFAM" id="SSF55307">
    <property type="entry name" value="Tubulin C-terminal domain-like"/>
    <property type="match status" value="1"/>
</dbReference>
<organism evidence="10 11">
    <name type="scientific">Mesocestoides corti</name>
    <name type="common">Flatworm</name>
    <dbReference type="NCBI Taxonomy" id="53468"/>
    <lineage>
        <taxon>Eukaryota</taxon>
        <taxon>Metazoa</taxon>
        <taxon>Spiralia</taxon>
        <taxon>Lophotrochozoa</taxon>
        <taxon>Platyhelminthes</taxon>
        <taxon>Cestoda</taxon>
        <taxon>Eucestoda</taxon>
        <taxon>Cyclophyllidea</taxon>
        <taxon>Mesocestoididae</taxon>
        <taxon>Mesocestoides</taxon>
    </lineage>
</organism>
<dbReference type="PRINTS" id="PR01164">
    <property type="entry name" value="GAMMATUBULIN"/>
</dbReference>
<dbReference type="Proteomes" id="UP000267029">
    <property type="component" value="Unassembled WGS sequence"/>
</dbReference>
<evidence type="ECO:0000259" key="9">
    <source>
        <dbReference type="SMART" id="SM00864"/>
    </source>
</evidence>
<dbReference type="InterPro" id="IPR018316">
    <property type="entry name" value="Tubulin/FtsZ_2-layer-sand-dom"/>
</dbReference>
<dbReference type="PANTHER" id="PTHR11588">
    <property type="entry name" value="TUBULIN"/>
    <property type="match status" value="1"/>
</dbReference>
<dbReference type="Gene3D" id="1.10.287.600">
    <property type="entry name" value="Helix hairpin bin"/>
    <property type="match status" value="1"/>
</dbReference>
<evidence type="ECO:0000256" key="5">
    <source>
        <dbReference type="ARBA" id="ARBA00022741"/>
    </source>
</evidence>
<evidence type="ECO:0000256" key="3">
    <source>
        <dbReference type="ARBA" id="ARBA00022490"/>
    </source>
</evidence>
<dbReference type="STRING" id="53468.A0A3P6HG01"/>
<keyword evidence="3" id="KW-0963">Cytoplasm</keyword>
<reference evidence="10 11" key="1">
    <citation type="submission" date="2018-10" db="EMBL/GenBank/DDBJ databases">
        <authorList>
            <consortium name="Pathogen Informatics"/>
        </authorList>
    </citation>
    <scope>NUCLEOTIDE SEQUENCE [LARGE SCALE GENOMIC DNA]</scope>
</reference>
<feature type="domain" description="Tubulin/FtsZ GTPase" evidence="9">
    <location>
        <begin position="45"/>
        <end position="227"/>
    </location>
</feature>
<dbReference type="OrthoDB" id="6226938at2759"/>
<dbReference type="GO" id="GO:0005525">
    <property type="term" value="F:GTP binding"/>
    <property type="evidence" value="ECO:0007669"/>
    <property type="project" value="UniProtKB-UniRule"/>
</dbReference>
<dbReference type="PROSITE" id="PS00227">
    <property type="entry name" value="TUBULIN"/>
    <property type="match status" value="1"/>
</dbReference>
<proteinExistence type="inferred from homology"/>
<keyword evidence="6 8" id="KW-0342">GTP-binding</keyword>
<comment type="function">
    <text evidence="8">Tubulin is the major constituent of microtubules, protein filaments consisting of alpha- and beta-tubulin heterodimers. Gamma-tubulin is a key component of the gamma-tubulin ring complex (gTuRC) which mediates microtubule nucleation. The gTuRC regulates the minus-end nucleation of alpha-beta tubulin heterodimers that grow into microtubule protafilaments, a critical step in centrosome duplication and spindle formation.</text>
</comment>
<dbReference type="SUPFAM" id="SSF52490">
    <property type="entry name" value="Tubulin nucleotide-binding domain-like"/>
    <property type="match status" value="1"/>
</dbReference>
<keyword evidence="5 8" id="KW-0547">Nucleotide-binding</keyword>
<dbReference type="InterPro" id="IPR036525">
    <property type="entry name" value="Tubulin/FtsZ_GTPase_sf"/>
</dbReference>
<dbReference type="InterPro" id="IPR000217">
    <property type="entry name" value="Tubulin"/>
</dbReference>
<gene>
    <name evidence="10" type="ORF">MCOS_LOCUS3361</name>
</gene>
<comment type="subcellular location">
    <subcellularLocation>
        <location evidence="1">Cytoplasm</location>
        <location evidence="1">Cytoskeleton</location>
        <location evidence="1">Microtubule organizing center</location>
    </subcellularLocation>
</comment>
<keyword evidence="11" id="KW-1185">Reference proteome</keyword>
<dbReference type="InterPro" id="IPR017975">
    <property type="entry name" value="Tubulin_CS"/>
</dbReference>
<keyword evidence="4 8" id="KW-0493">Microtubule</keyword>
<sequence length="429" mass="47638">MTIFIGQCGVQIGTNFWEQLLYEHDINPDGFSQLKKTDFESVHEPFAFFNVTKENRYEAKNGLFRSLFNPLSFIHGKEEAANNYARGRFIVGGELHEPIVERIRKELEATDNCQGFVINHSIGGGTGSGLTMRVMEHLTNVYSKAVAVQVPILPSEYLSTAVVDPYNAVLHCGSNMPYSNLTIMMDNAAIMSLLSRHLQIEKPTVIFLNRLISQIQSCLFCGFHYNADPICSTLEEVTTNLVPFPSLHFAYLRYAPIVGTPRQDFQTAVHPAEELTKAALSPNYSTLSADKFPRSKVISTCLSFRGAAAGWQRGLAAAILHSKISQSLSFVDWCPTGVKIAIHAVPPLRPVPESCLAESPANLTMLVNGTAATQRALQTINAQFSRLYERRCFVHWYVGEGMEEGEFTEASDVVTNIISQYNNAEASER</sequence>
<dbReference type="GO" id="GO:0000930">
    <property type="term" value="C:gamma-tubulin complex"/>
    <property type="evidence" value="ECO:0007669"/>
    <property type="project" value="InterPro"/>
</dbReference>
<dbReference type="InterPro" id="IPR002454">
    <property type="entry name" value="Gamma_tubulin"/>
</dbReference>
<dbReference type="PRINTS" id="PR01161">
    <property type="entry name" value="TUBULIN"/>
</dbReference>
<dbReference type="GO" id="GO:0007020">
    <property type="term" value="P:microtubule nucleation"/>
    <property type="evidence" value="ECO:0007669"/>
    <property type="project" value="InterPro"/>
</dbReference>
<dbReference type="EMBL" id="UXSR01000743">
    <property type="protein sequence ID" value="VDD77358.1"/>
    <property type="molecule type" value="Genomic_DNA"/>
</dbReference>
<name>A0A3P6HG01_MESCO</name>
<dbReference type="Pfam" id="PF00091">
    <property type="entry name" value="Tubulin"/>
    <property type="match status" value="1"/>
</dbReference>
<keyword evidence="7" id="KW-0206">Cytoskeleton</keyword>
<dbReference type="AlphaFoldDB" id="A0A3P6HG01"/>
<evidence type="ECO:0000256" key="4">
    <source>
        <dbReference type="ARBA" id="ARBA00022701"/>
    </source>
</evidence>
<evidence type="ECO:0000256" key="7">
    <source>
        <dbReference type="ARBA" id="ARBA00023212"/>
    </source>
</evidence>
<evidence type="ECO:0000313" key="11">
    <source>
        <dbReference type="Proteomes" id="UP000267029"/>
    </source>
</evidence>
<dbReference type="GO" id="GO:0031122">
    <property type="term" value="P:cytoplasmic microtubule organization"/>
    <property type="evidence" value="ECO:0007669"/>
    <property type="project" value="InterPro"/>
</dbReference>
<dbReference type="GO" id="GO:0005874">
    <property type="term" value="C:microtubule"/>
    <property type="evidence" value="ECO:0007669"/>
    <property type="project" value="UniProtKB-KW"/>
</dbReference>
<protein>
    <recommendedName>
        <fullName evidence="8">Tubulin gamma chain</fullName>
    </recommendedName>
</protein>
<dbReference type="Pfam" id="PF03953">
    <property type="entry name" value="Tubulin_C"/>
    <property type="match status" value="1"/>
</dbReference>
<evidence type="ECO:0000256" key="6">
    <source>
        <dbReference type="ARBA" id="ARBA00023134"/>
    </source>
</evidence>
<dbReference type="InterPro" id="IPR003008">
    <property type="entry name" value="Tubulin_FtsZ_GTPase"/>
</dbReference>
<comment type="similarity">
    <text evidence="2 8">Belongs to the tubulin family.</text>
</comment>
<evidence type="ECO:0000256" key="2">
    <source>
        <dbReference type="ARBA" id="ARBA00009636"/>
    </source>
</evidence>
<evidence type="ECO:0000256" key="8">
    <source>
        <dbReference type="RuleBase" id="RU000352"/>
    </source>
</evidence>